<sequence length="182" mass="19867">MVLLKLFHISFLVLICTAKATIPESEALLQWKSTLIAAKFSWSPSSPTCSWFGVTCDTAGHVTKLHLSNAGVNGTLHSFYSPAFQNLTKLYLDNNDLTGAIPANISLTTAVKTWWPEIGPGVPGQCRYRPEGHRHLTRSRTSATTPPPVVITPYQPVVAMATTTAPATHEGYDRDDETCSMH</sequence>
<evidence type="ECO:0000259" key="5">
    <source>
        <dbReference type="Pfam" id="PF08263"/>
    </source>
</evidence>
<keyword evidence="1" id="KW-0433">Leucine-rich repeat</keyword>
<feature type="signal peptide" evidence="4">
    <location>
        <begin position="1"/>
        <end position="20"/>
    </location>
</feature>
<dbReference type="AlphaFoldDB" id="A0A5J9VB98"/>
<dbReference type="PANTHER" id="PTHR48060:SF24">
    <property type="entry name" value="NON-SPECIFIC SERINE_THREONINE PROTEIN KINASE"/>
    <property type="match status" value="1"/>
</dbReference>
<dbReference type="OrthoDB" id="676979at2759"/>
<accession>A0A5J9VB98</accession>
<gene>
    <name evidence="6" type="ORF">EJB05_24430</name>
</gene>
<dbReference type="InterPro" id="IPR013210">
    <property type="entry name" value="LRR_N_plant-typ"/>
</dbReference>
<organism evidence="6 7">
    <name type="scientific">Eragrostis curvula</name>
    <name type="common">weeping love grass</name>
    <dbReference type="NCBI Taxonomy" id="38414"/>
    <lineage>
        <taxon>Eukaryota</taxon>
        <taxon>Viridiplantae</taxon>
        <taxon>Streptophyta</taxon>
        <taxon>Embryophyta</taxon>
        <taxon>Tracheophyta</taxon>
        <taxon>Spermatophyta</taxon>
        <taxon>Magnoliopsida</taxon>
        <taxon>Liliopsida</taxon>
        <taxon>Poales</taxon>
        <taxon>Poaceae</taxon>
        <taxon>PACMAD clade</taxon>
        <taxon>Chloridoideae</taxon>
        <taxon>Eragrostideae</taxon>
        <taxon>Eragrostidinae</taxon>
        <taxon>Eragrostis</taxon>
    </lineage>
</organism>
<comment type="caution">
    <text evidence="6">The sequence shown here is derived from an EMBL/GenBank/DDBJ whole genome shotgun (WGS) entry which is preliminary data.</text>
</comment>
<evidence type="ECO:0000313" key="6">
    <source>
        <dbReference type="EMBL" id="TVU32687.1"/>
    </source>
</evidence>
<keyword evidence="3" id="KW-0677">Repeat</keyword>
<evidence type="ECO:0000256" key="1">
    <source>
        <dbReference type="ARBA" id="ARBA00022614"/>
    </source>
</evidence>
<proteinExistence type="predicted"/>
<reference evidence="6 7" key="1">
    <citation type="journal article" date="2019" name="Sci. Rep.">
        <title>A high-quality genome of Eragrostis curvula grass provides insights into Poaceae evolution and supports new strategies to enhance forage quality.</title>
        <authorList>
            <person name="Carballo J."/>
            <person name="Santos B.A.C.M."/>
            <person name="Zappacosta D."/>
            <person name="Garbus I."/>
            <person name="Selva J.P."/>
            <person name="Gallo C.A."/>
            <person name="Diaz A."/>
            <person name="Albertini E."/>
            <person name="Caccamo M."/>
            <person name="Echenique V."/>
        </authorList>
    </citation>
    <scope>NUCLEOTIDE SEQUENCE [LARGE SCALE GENOMIC DNA]</scope>
    <source>
        <strain evidence="7">cv. Victoria</strain>
        <tissue evidence="6">Leaf</tissue>
    </source>
</reference>
<feature type="chain" id="PRO_5023928717" description="Leucine-rich repeat-containing N-terminal plant-type domain-containing protein" evidence="4">
    <location>
        <begin position="21"/>
        <end position="182"/>
    </location>
</feature>
<dbReference type="SUPFAM" id="SSF52058">
    <property type="entry name" value="L domain-like"/>
    <property type="match status" value="1"/>
</dbReference>
<keyword evidence="7" id="KW-1185">Reference proteome</keyword>
<evidence type="ECO:0000256" key="2">
    <source>
        <dbReference type="ARBA" id="ARBA00022729"/>
    </source>
</evidence>
<dbReference type="InterPro" id="IPR053211">
    <property type="entry name" value="DNA_repair-toleration"/>
</dbReference>
<dbReference type="Pfam" id="PF08263">
    <property type="entry name" value="LRRNT_2"/>
    <property type="match status" value="1"/>
</dbReference>
<dbReference type="PANTHER" id="PTHR48060">
    <property type="entry name" value="DNA DAMAGE-REPAIR/TOLERATION PROTEIN DRT100"/>
    <property type="match status" value="1"/>
</dbReference>
<dbReference type="Proteomes" id="UP000324897">
    <property type="component" value="Chromosome 1"/>
</dbReference>
<feature type="non-terminal residue" evidence="6">
    <location>
        <position position="1"/>
    </location>
</feature>
<keyword evidence="2 4" id="KW-0732">Signal</keyword>
<name>A0A5J9VB98_9POAL</name>
<evidence type="ECO:0000256" key="4">
    <source>
        <dbReference type="SAM" id="SignalP"/>
    </source>
</evidence>
<dbReference type="Gramene" id="TVU32687">
    <property type="protein sequence ID" value="TVU32687"/>
    <property type="gene ID" value="EJB05_24430"/>
</dbReference>
<evidence type="ECO:0000256" key="3">
    <source>
        <dbReference type="ARBA" id="ARBA00022737"/>
    </source>
</evidence>
<protein>
    <recommendedName>
        <fullName evidence="5">Leucine-rich repeat-containing N-terminal plant-type domain-containing protein</fullName>
    </recommendedName>
</protein>
<dbReference type="Gene3D" id="3.80.10.10">
    <property type="entry name" value="Ribonuclease Inhibitor"/>
    <property type="match status" value="1"/>
</dbReference>
<feature type="domain" description="Leucine-rich repeat-containing N-terminal plant-type" evidence="5">
    <location>
        <begin position="24"/>
        <end position="57"/>
    </location>
</feature>
<dbReference type="InterPro" id="IPR032675">
    <property type="entry name" value="LRR_dom_sf"/>
</dbReference>
<dbReference type="EMBL" id="RWGY01000011">
    <property type="protein sequence ID" value="TVU32687.1"/>
    <property type="molecule type" value="Genomic_DNA"/>
</dbReference>
<evidence type="ECO:0000313" key="7">
    <source>
        <dbReference type="Proteomes" id="UP000324897"/>
    </source>
</evidence>